<name>A0A0V9UES6_9NOCA</name>
<dbReference type="RefSeq" id="WP_060654335.1">
    <property type="nucleotide sequence ID" value="NZ_AZXY01000015.1"/>
</dbReference>
<dbReference type="AlphaFoldDB" id="A0A0V9UES6"/>
<gene>
    <name evidence="5" type="ORF">Z045_22875</name>
</gene>
<dbReference type="EMBL" id="AZXY01000015">
    <property type="protein sequence ID" value="KSZ56447.1"/>
    <property type="molecule type" value="Genomic_DNA"/>
</dbReference>
<evidence type="ECO:0000313" key="5">
    <source>
        <dbReference type="EMBL" id="KSZ56447.1"/>
    </source>
</evidence>
<dbReference type="InterPro" id="IPR054342">
    <property type="entry name" value="TY-Chap_C"/>
</dbReference>
<dbReference type="InterPro" id="IPR054343">
    <property type="entry name" value="TY-Chap_M"/>
</dbReference>
<feature type="domain" description="TY-Chap N-terminal" evidence="3">
    <location>
        <begin position="15"/>
        <end position="142"/>
    </location>
</feature>
<dbReference type="Proteomes" id="UP000053060">
    <property type="component" value="Unassembled WGS sequence"/>
</dbReference>
<dbReference type="Pfam" id="PF22551">
    <property type="entry name" value="TY-Chap1"/>
    <property type="match status" value="1"/>
</dbReference>
<reference evidence="6" key="1">
    <citation type="submission" date="2015-01" db="EMBL/GenBank/DDBJ databases">
        <title>Draft genome sequence of Rhodococcus pyridinivorans strain KG-16, a hydrocarbon-degrading bacterium.</title>
        <authorList>
            <person name="Aggarwal R.K."/>
            <person name="Dawar C."/>
        </authorList>
    </citation>
    <scope>NUCLEOTIDE SEQUENCE [LARGE SCALE GENOMIC DNA]</scope>
    <source>
        <strain evidence="6">KG-16</strain>
    </source>
</reference>
<protein>
    <recommendedName>
        <fullName evidence="7">YbjN domain-containing protein</fullName>
    </recommendedName>
</protein>
<dbReference type="PATRIC" id="fig|1441730.3.peg.4788"/>
<comment type="caution">
    <text evidence="5">The sequence shown here is derived from an EMBL/GenBank/DDBJ whole genome shotgun (WGS) entry which is preliminary data.</text>
</comment>
<dbReference type="Pfam" id="PF22554">
    <property type="entry name" value="Chap-C"/>
    <property type="match status" value="1"/>
</dbReference>
<feature type="region of interest" description="Disordered" evidence="1">
    <location>
        <begin position="431"/>
        <end position="477"/>
    </location>
</feature>
<sequence>MADAQTRFDQDVDAAWREFRTRLADHVAAMSDGDGLVLEPFTDEAGGPAGPCVQFYAWGDRLVRCEVPSNAHLAPDRHLTPVDEQMLLELGLKAPSRGPDDPEDGGSPAFWIDRPGSWADQLAVIAVRALRSVWGVPHPLFLRAETFGTERSVAELTSFLVPETPQAGRTQAPEVPLAVVPSGDDHVRELIESTLHERIDDLPAWDEDGDLVLRIAGVLVFVGVGPGGGTVDLFAPIVHSITGRTRAAEICVDLNRRWPHLKFVLVDDRLAIVDHVPAAPFAPAHLLGSLETITQFLDTVDSSFATHLGGSLLRDQGFDGATGGAADPPWGDVSQLPDAEDDLPVALLAVRDFHLDGATDVAASTVAAIGDRNPEQLRRFLTISTELQVWWDGESQTREAALNTDGAREARARALEWEATSRSLAEALQFLEQGEGTDSAGSRASRSSAGREASPEQPALFDNPDEPTLFDGFGDYS</sequence>
<evidence type="ECO:0008006" key="7">
    <source>
        <dbReference type="Google" id="ProtNLM"/>
    </source>
</evidence>
<dbReference type="InterPro" id="IPR054344">
    <property type="entry name" value="TY-Chap_N"/>
</dbReference>
<evidence type="ECO:0000256" key="1">
    <source>
        <dbReference type="SAM" id="MobiDB-lite"/>
    </source>
</evidence>
<evidence type="ECO:0000259" key="2">
    <source>
        <dbReference type="Pfam" id="PF22551"/>
    </source>
</evidence>
<feature type="domain" description="TY-Chap C-terminal" evidence="4">
    <location>
        <begin position="341"/>
        <end position="430"/>
    </location>
</feature>
<reference evidence="5 6" key="2">
    <citation type="journal article" date="2016" name="Genome Announc.">
        <title>Draft Genome Sequence of a Versatile Hydrocarbon-Degrading Bacterium, Rhodococcus pyridinivorans Strain KG-16, Collected from Oil Fields in India.</title>
        <authorList>
            <person name="Aggarwal R.K."/>
            <person name="Dawar C."/>
            <person name="Phanindranath R."/>
            <person name="Mutnuri L."/>
            <person name="Dayal A.M."/>
        </authorList>
    </citation>
    <scope>NUCLEOTIDE SEQUENCE [LARGE SCALE GENOMIC DNA]</scope>
    <source>
        <strain evidence="5 6">KG-16</strain>
    </source>
</reference>
<organism evidence="5 6">
    <name type="scientific">Rhodococcus pyridinivorans KG-16</name>
    <dbReference type="NCBI Taxonomy" id="1441730"/>
    <lineage>
        <taxon>Bacteria</taxon>
        <taxon>Bacillati</taxon>
        <taxon>Actinomycetota</taxon>
        <taxon>Actinomycetes</taxon>
        <taxon>Mycobacteriales</taxon>
        <taxon>Nocardiaceae</taxon>
        <taxon>Rhodococcus</taxon>
    </lineage>
</organism>
<dbReference type="Pfam" id="PF22552">
    <property type="entry name" value="TY-Chap3"/>
    <property type="match status" value="1"/>
</dbReference>
<evidence type="ECO:0000259" key="3">
    <source>
        <dbReference type="Pfam" id="PF22552"/>
    </source>
</evidence>
<accession>A0A0V9UES6</accession>
<feature type="domain" description="TY-Chap central" evidence="2">
    <location>
        <begin position="185"/>
        <end position="313"/>
    </location>
</feature>
<proteinExistence type="predicted"/>
<evidence type="ECO:0000313" key="6">
    <source>
        <dbReference type="Proteomes" id="UP000053060"/>
    </source>
</evidence>
<evidence type="ECO:0000259" key="4">
    <source>
        <dbReference type="Pfam" id="PF22554"/>
    </source>
</evidence>
<feature type="compositionally biased region" description="Low complexity" evidence="1">
    <location>
        <begin position="439"/>
        <end position="452"/>
    </location>
</feature>